<evidence type="ECO:0000313" key="1">
    <source>
        <dbReference type="EMBL" id="PZW28350.1"/>
    </source>
</evidence>
<dbReference type="EMBL" id="QKUF01000010">
    <property type="protein sequence ID" value="PZW28350.1"/>
    <property type="molecule type" value="Genomic_DNA"/>
</dbReference>
<protein>
    <submittedName>
        <fullName evidence="1">Uncharacterized protein</fullName>
    </submittedName>
</protein>
<comment type="caution">
    <text evidence="1">The sequence shown here is derived from an EMBL/GenBank/DDBJ whole genome shotgun (WGS) entry which is preliminary data.</text>
</comment>
<dbReference type="AlphaFoldDB" id="A0A326U6C0"/>
<dbReference type="RefSeq" id="WP_111323501.1">
    <property type="nucleotide sequence ID" value="NZ_BIFX01000001.1"/>
</dbReference>
<accession>A0A326U6C0</accession>
<dbReference type="Proteomes" id="UP000248806">
    <property type="component" value="Unassembled WGS sequence"/>
</dbReference>
<gene>
    <name evidence="1" type="ORF">EI42_03104</name>
</gene>
<organism evidence="1 2">
    <name type="scientific">Thermosporothrix hazakensis</name>
    <dbReference type="NCBI Taxonomy" id="644383"/>
    <lineage>
        <taxon>Bacteria</taxon>
        <taxon>Bacillati</taxon>
        <taxon>Chloroflexota</taxon>
        <taxon>Ktedonobacteria</taxon>
        <taxon>Ktedonobacterales</taxon>
        <taxon>Thermosporotrichaceae</taxon>
        <taxon>Thermosporothrix</taxon>
    </lineage>
</organism>
<name>A0A326U6C0_THEHA</name>
<evidence type="ECO:0000313" key="2">
    <source>
        <dbReference type="Proteomes" id="UP000248806"/>
    </source>
</evidence>
<sequence length="167" mass="18885">MGNIPKTTLEIKHELAAQAIECGTLETFTRFLRLTPVFLMPLERARPLGNQYQREWAIHVTARPYPNGPVYYATFLAAQAFGGLGGERSWSLVFPDRLKGTEALPLAHQLQEELQTCLRQVLERAPLAGEVICPARYRLPDEWVWSVQSTAASLVYREGHWRLAALP</sequence>
<keyword evidence="2" id="KW-1185">Reference proteome</keyword>
<reference evidence="1 2" key="1">
    <citation type="submission" date="2018-06" db="EMBL/GenBank/DDBJ databases">
        <title>Genomic Encyclopedia of Archaeal and Bacterial Type Strains, Phase II (KMG-II): from individual species to whole genera.</title>
        <authorList>
            <person name="Goeker M."/>
        </authorList>
    </citation>
    <scope>NUCLEOTIDE SEQUENCE [LARGE SCALE GENOMIC DNA]</scope>
    <source>
        <strain evidence="1 2">ATCC BAA-1881</strain>
    </source>
</reference>
<proteinExistence type="predicted"/>